<dbReference type="EMBL" id="FQWE01000006">
    <property type="protein sequence ID" value="SHG23054.1"/>
    <property type="molecule type" value="Genomic_DNA"/>
</dbReference>
<dbReference type="InterPro" id="IPR029062">
    <property type="entry name" value="Class_I_gatase-like"/>
</dbReference>
<evidence type="ECO:0000256" key="3">
    <source>
        <dbReference type="ARBA" id="ARBA00011152"/>
    </source>
</evidence>
<dbReference type="GO" id="GO:0000105">
    <property type="term" value="P:L-histidine biosynthetic process"/>
    <property type="evidence" value="ECO:0007669"/>
    <property type="project" value="UniProtKB-UniRule"/>
</dbReference>
<dbReference type="OrthoDB" id="9807137at2"/>
<dbReference type="FunFam" id="3.40.50.880:FF:000009">
    <property type="entry name" value="Imidazole glycerol phosphate synthase subunit HisH"/>
    <property type="match status" value="1"/>
</dbReference>
<keyword evidence="8 12" id="KW-0368">Histidine biosynthesis</keyword>
<protein>
    <recommendedName>
        <fullName evidence="12">Imidazole glycerol phosphate synthase subunit HisH</fullName>
        <ecNumber evidence="12">4.3.2.10</ecNumber>
    </recommendedName>
    <alternativeName>
        <fullName evidence="12">IGP synthase glutaminase subunit</fullName>
        <ecNumber evidence="12">3.5.1.2</ecNumber>
    </alternativeName>
    <alternativeName>
        <fullName evidence="12">IGP synthase subunit HisH</fullName>
    </alternativeName>
    <alternativeName>
        <fullName evidence="12">ImGP synthase subunit HisH</fullName>
        <shortName evidence="12">IGPS subunit HisH</shortName>
    </alternativeName>
</protein>
<accession>A0A1M5I408</accession>
<keyword evidence="5 12" id="KW-0028">Amino-acid biosynthesis</keyword>
<dbReference type="AlphaFoldDB" id="A0A1M5I408"/>
<dbReference type="GO" id="GO:0004359">
    <property type="term" value="F:glutaminase activity"/>
    <property type="evidence" value="ECO:0007669"/>
    <property type="project" value="UniProtKB-EC"/>
</dbReference>
<evidence type="ECO:0000256" key="5">
    <source>
        <dbReference type="ARBA" id="ARBA00022605"/>
    </source>
</evidence>
<dbReference type="PANTHER" id="PTHR42701">
    <property type="entry name" value="IMIDAZOLE GLYCEROL PHOSPHATE SYNTHASE SUBUNIT HISH"/>
    <property type="match status" value="1"/>
</dbReference>
<proteinExistence type="inferred from homology"/>
<dbReference type="GO" id="GO:0000107">
    <property type="term" value="F:imidazoleglycerol-phosphate synthase activity"/>
    <property type="evidence" value="ECO:0007669"/>
    <property type="project" value="UniProtKB-UniRule"/>
</dbReference>
<evidence type="ECO:0000256" key="6">
    <source>
        <dbReference type="ARBA" id="ARBA00022801"/>
    </source>
</evidence>
<evidence type="ECO:0000313" key="15">
    <source>
        <dbReference type="EMBL" id="SHG23054.1"/>
    </source>
</evidence>
<evidence type="ECO:0000256" key="11">
    <source>
        <dbReference type="ARBA" id="ARBA00049534"/>
    </source>
</evidence>
<dbReference type="Gene3D" id="3.40.50.880">
    <property type="match status" value="1"/>
</dbReference>
<comment type="function">
    <text evidence="12">IGPS catalyzes the conversion of PRFAR and glutamine to IGP, AICAR and glutamate. The HisH subunit catalyzes the hydrolysis of glutamine to glutamate and ammonia as part of the synthesis of IGP and AICAR. The resulting ammonia molecule is channeled to the active site of HisF.</text>
</comment>
<evidence type="ECO:0000256" key="13">
    <source>
        <dbReference type="PIRSR" id="PIRSR000495-1"/>
    </source>
</evidence>
<reference evidence="16" key="1">
    <citation type="submission" date="2016-11" db="EMBL/GenBank/DDBJ databases">
        <authorList>
            <person name="Varghese N."/>
            <person name="Submissions S."/>
        </authorList>
    </citation>
    <scope>NUCLEOTIDE SEQUENCE [LARGE SCALE GENOMIC DNA]</scope>
    <source>
        <strain evidence="16">DSM 19741</strain>
    </source>
</reference>
<dbReference type="Pfam" id="PF00117">
    <property type="entry name" value="GATase"/>
    <property type="match status" value="1"/>
</dbReference>
<feature type="domain" description="Glutamine amidotransferase" evidence="14">
    <location>
        <begin position="4"/>
        <end position="191"/>
    </location>
</feature>
<dbReference type="UniPathway" id="UPA00031">
    <property type="reaction ID" value="UER00010"/>
</dbReference>
<evidence type="ECO:0000256" key="2">
    <source>
        <dbReference type="ARBA" id="ARBA00005091"/>
    </source>
</evidence>
<gene>
    <name evidence="12" type="primary">hisH</name>
    <name evidence="15" type="ORF">SAMN05444396_106128</name>
</gene>
<dbReference type="PIRSF" id="PIRSF000495">
    <property type="entry name" value="Amidotransf_hisH"/>
    <property type="match status" value="1"/>
</dbReference>
<dbReference type="EC" id="4.3.2.10" evidence="12"/>
<sequence>MNIVIINYGAGNIQSIMFALQRLGLNAVLSNNPEEIKAADKVIFPGVGEASSAMKMLVESGLDTLIPTLKQPVLGICLGMQLMCKSSEEGDTKGLGIFNVDVIKFSNKVKVPQMGWNQIYNLKSSLFREITDNEYMYLVHSYYAPLCNEAVATTNYEVEYASALQNNNFYGTQFHPEKSGDVGEQILANFLKL</sequence>
<dbReference type="CDD" id="cd01748">
    <property type="entry name" value="GATase1_IGP_Synthase"/>
    <property type="match status" value="1"/>
</dbReference>
<organism evidence="15 16">
    <name type="scientific">Flavobacterium segetis</name>
    <dbReference type="NCBI Taxonomy" id="271157"/>
    <lineage>
        <taxon>Bacteria</taxon>
        <taxon>Pseudomonadati</taxon>
        <taxon>Bacteroidota</taxon>
        <taxon>Flavobacteriia</taxon>
        <taxon>Flavobacteriales</taxon>
        <taxon>Flavobacteriaceae</taxon>
        <taxon>Flavobacterium</taxon>
    </lineage>
</organism>
<dbReference type="EC" id="3.5.1.2" evidence="12"/>
<keyword evidence="15" id="KW-0808">Transferase</keyword>
<keyword evidence="16" id="KW-1185">Reference proteome</keyword>
<name>A0A1M5I408_9FLAO</name>
<dbReference type="SUPFAM" id="SSF52317">
    <property type="entry name" value="Class I glutamine amidotransferase-like"/>
    <property type="match status" value="1"/>
</dbReference>
<evidence type="ECO:0000256" key="4">
    <source>
        <dbReference type="ARBA" id="ARBA00022490"/>
    </source>
</evidence>
<evidence type="ECO:0000256" key="1">
    <source>
        <dbReference type="ARBA" id="ARBA00004496"/>
    </source>
</evidence>
<dbReference type="NCBIfam" id="TIGR01855">
    <property type="entry name" value="IMP_synth_hisH"/>
    <property type="match status" value="1"/>
</dbReference>
<feature type="active site" description="Nucleophile" evidence="12 13">
    <location>
        <position position="77"/>
    </location>
</feature>
<comment type="pathway">
    <text evidence="2 12">Amino-acid biosynthesis; L-histidine biosynthesis; L-histidine from 5-phospho-alpha-D-ribose 1-diphosphate: step 5/9.</text>
</comment>
<dbReference type="InterPro" id="IPR010139">
    <property type="entry name" value="Imidazole-glycPsynth_HisH"/>
</dbReference>
<dbReference type="GO" id="GO:0005737">
    <property type="term" value="C:cytoplasm"/>
    <property type="evidence" value="ECO:0007669"/>
    <property type="project" value="UniProtKB-SubCell"/>
</dbReference>
<dbReference type="RefSeq" id="WP_072991768.1">
    <property type="nucleotide sequence ID" value="NZ_FQWE01000006.1"/>
</dbReference>
<evidence type="ECO:0000256" key="7">
    <source>
        <dbReference type="ARBA" id="ARBA00022962"/>
    </source>
</evidence>
<dbReference type="Proteomes" id="UP000184036">
    <property type="component" value="Unassembled WGS sequence"/>
</dbReference>
<comment type="catalytic activity">
    <reaction evidence="11 12">
        <text>L-glutamine + H2O = L-glutamate + NH4(+)</text>
        <dbReference type="Rhea" id="RHEA:15889"/>
        <dbReference type="ChEBI" id="CHEBI:15377"/>
        <dbReference type="ChEBI" id="CHEBI:28938"/>
        <dbReference type="ChEBI" id="CHEBI:29985"/>
        <dbReference type="ChEBI" id="CHEBI:58359"/>
        <dbReference type="EC" id="3.5.1.2"/>
    </reaction>
</comment>
<dbReference type="PANTHER" id="PTHR42701:SF1">
    <property type="entry name" value="IMIDAZOLE GLYCEROL PHOSPHATE SYNTHASE SUBUNIT HISH"/>
    <property type="match status" value="1"/>
</dbReference>
<evidence type="ECO:0000259" key="14">
    <source>
        <dbReference type="Pfam" id="PF00117"/>
    </source>
</evidence>
<evidence type="ECO:0000256" key="12">
    <source>
        <dbReference type="HAMAP-Rule" id="MF_00278"/>
    </source>
</evidence>
<evidence type="ECO:0000256" key="10">
    <source>
        <dbReference type="ARBA" id="ARBA00047838"/>
    </source>
</evidence>
<comment type="subcellular location">
    <subcellularLocation>
        <location evidence="1 12">Cytoplasm</location>
    </subcellularLocation>
</comment>
<keyword evidence="4 12" id="KW-0963">Cytoplasm</keyword>
<dbReference type="PROSITE" id="PS51273">
    <property type="entry name" value="GATASE_TYPE_1"/>
    <property type="match status" value="1"/>
</dbReference>
<dbReference type="GO" id="GO:0016829">
    <property type="term" value="F:lyase activity"/>
    <property type="evidence" value="ECO:0007669"/>
    <property type="project" value="UniProtKB-KW"/>
</dbReference>
<comment type="catalytic activity">
    <reaction evidence="10 12">
        <text>5-[(5-phospho-1-deoxy-D-ribulos-1-ylimino)methylamino]-1-(5-phospho-beta-D-ribosyl)imidazole-4-carboxamide + L-glutamine = D-erythro-1-(imidazol-4-yl)glycerol 3-phosphate + 5-amino-1-(5-phospho-beta-D-ribosyl)imidazole-4-carboxamide + L-glutamate + H(+)</text>
        <dbReference type="Rhea" id="RHEA:24793"/>
        <dbReference type="ChEBI" id="CHEBI:15378"/>
        <dbReference type="ChEBI" id="CHEBI:29985"/>
        <dbReference type="ChEBI" id="CHEBI:58278"/>
        <dbReference type="ChEBI" id="CHEBI:58359"/>
        <dbReference type="ChEBI" id="CHEBI:58475"/>
        <dbReference type="ChEBI" id="CHEBI:58525"/>
        <dbReference type="EC" id="4.3.2.10"/>
    </reaction>
</comment>
<evidence type="ECO:0000256" key="8">
    <source>
        <dbReference type="ARBA" id="ARBA00023102"/>
    </source>
</evidence>
<keyword evidence="7 12" id="KW-0315">Glutamine amidotransferase</keyword>
<evidence type="ECO:0000313" key="16">
    <source>
        <dbReference type="Proteomes" id="UP000184036"/>
    </source>
</evidence>
<evidence type="ECO:0000256" key="9">
    <source>
        <dbReference type="ARBA" id="ARBA00023239"/>
    </source>
</evidence>
<comment type="subunit">
    <text evidence="3 12">Heterodimer of HisH and HisF.</text>
</comment>
<keyword evidence="6 12" id="KW-0378">Hydrolase</keyword>
<feature type="active site" evidence="12 13">
    <location>
        <position position="177"/>
    </location>
</feature>
<dbReference type="InterPro" id="IPR017926">
    <property type="entry name" value="GATASE"/>
</dbReference>
<dbReference type="PROSITE" id="PS51274">
    <property type="entry name" value="GATASE_COBBQ"/>
    <property type="match status" value="1"/>
</dbReference>
<feature type="active site" evidence="12 13">
    <location>
        <position position="175"/>
    </location>
</feature>
<keyword evidence="9 12" id="KW-0456">Lyase</keyword>
<dbReference type="STRING" id="271157.SAMN05444396_106128"/>
<dbReference type="HAMAP" id="MF_00278">
    <property type="entry name" value="HisH"/>
    <property type="match status" value="1"/>
</dbReference>